<keyword evidence="5 21" id="KW-0812">Transmembrane</keyword>
<keyword evidence="6" id="KW-0521">NADP</keyword>
<dbReference type="GeneID" id="37268916"/>
<comment type="similarity">
    <text evidence="2">Belongs to the ERG4/ERG24 family.</text>
</comment>
<dbReference type="STRING" id="58919.A0A316ZJY6"/>
<dbReference type="GO" id="GO:0005789">
    <property type="term" value="C:endoplasmic reticulum membrane"/>
    <property type="evidence" value="ECO:0007669"/>
    <property type="project" value="TreeGrafter"/>
</dbReference>
<keyword evidence="9" id="KW-0560">Oxidoreductase</keyword>
<evidence type="ECO:0000256" key="21">
    <source>
        <dbReference type="SAM" id="Phobius"/>
    </source>
</evidence>
<dbReference type="FunFam" id="1.20.120.1630:FF:000009">
    <property type="entry name" value="C-14 sterol reductase"/>
    <property type="match status" value="1"/>
</dbReference>
<comment type="pathway">
    <text evidence="16">Steroid biosynthesis; zymosterol biosynthesis; zymosterol from lanosterol: step 2/6.</text>
</comment>
<evidence type="ECO:0000256" key="10">
    <source>
        <dbReference type="ARBA" id="ARBA00023011"/>
    </source>
</evidence>
<dbReference type="EC" id="1.3.1.70" evidence="3"/>
<keyword evidence="8 21" id="KW-1133">Transmembrane helix</keyword>
<evidence type="ECO:0000256" key="7">
    <source>
        <dbReference type="ARBA" id="ARBA00022955"/>
    </source>
</evidence>
<evidence type="ECO:0000256" key="6">
    <source>
        <dbReference type="ARBA" id="ARBA00022857"/>
    </source>
</evidence>
<keyword evidence="10" id="KW-0756">Sterol biosynthesis</keyword>
<evidence type="ECO:0000256" key="16">
    <source>
        <dbReference type="ARBA" id="ARBA00060638"/>
    </source>
</evidence>
<evidence type="ECO:0000256" key="18">
    <source>
        <dbReference type="ARBA" id="ARBA00077841"/>
    </source>
</evidence>
<evidence type="ECO:0000256" key="20">
    <source>
        <dbReference type="SAM" id="MobiDB-lite"/>
    </source>
</evidence>
<evidence type="ECO:0000256" key="3">
    <source>
        <dbReference type="ARBA" id="ARBA00012413"/>
    </source>
</evidence>
<dbReference type="AlphaFoldDB" id="A0A316ZJY6"/>
<dbReference type="PANTHER" id="PTHR21257:SF52">
    <property type="entry name" value="DELTA(14)-STEROL REDUCTASE TM7SF2"/>
    <property type="match status" value="1"/>
</dbReference>
<keyword evidence="23" id="KW-1185">Reference proteome</keyword>
<dbReference type="GO" id="GO:0006696">
    <property type="term" value="P:ergosterol biosynthetic process"/>
    <property type="evidence" value="ECO:0007669"/>
    <property type="project" value="TreeGrafter"/>
</dbReference>
<feature type="compositionally biased region" description="Low complexity" evidence="20">
    <location>
        <begin position="1"/>
        <end position="26"/>
    </location>
</feature>
<feature type="region of interest" description="Disordered" evidence="20">
    <location>
        <begin position="1"/>
        <end position="48"/>
    </location>
</feature>
<evidence type="ECO:0000256" key="15">
    <source>
        <dbReference type="ARBA" id="ARBA00052254"/>
    </source>
</evidence>
<gene>
    <name evidence="22" type="ORF">FA09DRAFT_327341</name>
</gene>
<keyword evidence="12 21" id="KW-0472">Membrane</keyword>
<sequence>MSSGQSRTPAAKSSASAASSPAATPDTPTPAPRRSSRKSGASSTLAKRHGADVLAPRTTHYEFGGPVGALGVTLTVPFFTYAFYYFCNPLVGCAVLPTHPGLLFKSMGSGIVQSLTDGTGWAIYFGWYAFAVACWALIPARWEQGGELRTGEKLEYKINAFTTLLASFAVTAGIIVARGAEGFTFFYDHWPALITASLANSLAQAFYVYALSFKEGRLLAKGGNSGNALFDWFIGRELNPRIGIFDIKTFNELRPGLILWALLDISCACKQYVELGRITDSMVLVVLFHTTYVVDALYNESAIFTQMDITTDGFGFMLSVGDLTWVPFVYSLQARYLAFAPKDLGYAAAAAILAFNYFGYWAFRSSNGEKNDFRNGRNPKNLKFMETASGRKLLTSGWWGMSRHPNYMADLIMALAWSLPCGFDTPIPYTYVCYFTVLLVHRQMRDDEACREKYGKDWDKYCKIVPSRIFPYIY</sequence>
<evidence type="ECO:0000256" key="19">
    <source>
        <dbReference type="ARBA" id="ARBA00083315"/>
    </source>
</evidence>
<dbReference type="Gene3D" id="1.20.120.1630">
    <property type="match status" value="1"/>
</dbReference>
<proteinExistence type="inferred from homology"/>
<comment type="subcellular location">
    <subcellularLocation>
        <location evidence="1">Membrane</location>
        <topology evidence="1">Multi-pass membrane protein</topology>
    </subcellularLocation>
</comment>
<name>A0A316ZJY6_9BASI</name>
<keyword evidence="13" id="KW-1207">Sterol metabolism</keyword>
<comment type="catalytic activity">
    <reaction evidence="15">
        <text>4,4-dimethyl-5alpha-cholesta-8,24-dien-3beta-ol + NADP(+) = 4,4-dimethyl-5alpha-cholesta-8,14,24-trien-3beta-ol + NADPH + H(+)</text>
        <dbReference type="Rhea" id="RHEA:18561"/>
        <dbReference type="ChEBI" id="CHEBI:15378"/>
        <dbReference type="ChEBI" id="CHEBI:17813"/>
        <dbReference type="ChEBI" id="CHEBI:18364"/>
        <dbReference type="ChEBI" id="CHEBI:57783"/>
        <dbReference type="ChEBI" id="CHEBI:58349"/>
        <dbReference type="EC" id="1.3.1.70"/>
    </reaction>
    <physiologicalReaction direction="right-to-left" evidence="15">
        <dbReference type="Rhea" id="RHEA:18563"/>
    </physiologicalReaction>
</comment>
<dbReference type="Pfam" id="PF01222">
    <property type="entry name" value="ERG4_ERG24"/>
    <property type="match status" value="1"/>
</dbReference>
<evidence type="ECO:0000256" key="4">
    <source>
        <dbReference type="ARBA" id="ARBA00022516"/>
    </source>
</evidence>
<keyword evidence="4" id="KW-0444">Lipid biosynthesis</keyword>
<protein>
    <recommendedName>
        <fullName evidence="17">Delta(14)-sterol reductase ERG24</fullName>
        <ecNumber evidence="3">1.3.1.70</ecNumber>
    </recommendedName>
    <alternativeName>
        <fullName evidence="19">C-14 sterol reductase ERG24</fullName>
    </alternativeName>
    <alternativeName>
        <fullName evidence="18">Sterol C14-reductase ERG24</fullName>
    </alternativeName>
</protein>
<feature type="transmembrane region" description="Helical" evidence="21">
    <location>
        <begin position="121"/>
        <end position="138"/>
    </location>
</feature>
<evidence type="ECO:0000256" key="14">
    <source>
        <dbReference type="ARBA" id="ARBA00023221"/>
    </source>
</evidence>
<dbReference type="PANTHER" id="PTHR21257">
    <property type="entry name" value="DELTA(14)-STEROL REDUCTASE"/>
    <property type="match status" value="1"/>
</dbReference>
<evidence type="ECO:0000256" key="11">
    <source>
        <dbReference type="ARBA" id="ARBA00023098"/>
    </source>
</evidence>
<evidence type="ECO:0000256" key="1">
    <source>
        <dbReference type="ARBA" id="ARBA00004141"/>
    </source>
</evidence>
<feature type="transmembrane region" description="Helical" evidence="21">
    <location>
        <begin position="189"/>
        <end position="211"/>
    </location>
</feature>
<feature type="transmembrane region" description="Helical" evidence="21">
    <location>
        <begin position="158"/>
        <end position="177"/>
    </location>
</feature>
<dbReference type="Proteomes" id="UP000245946">
    <property type="component" value="Unassembled WGS sequence"/>
</dbReference>
<evidence type="ECO:0000256" key="2">
    <source>
        <dbReference type="ARBA" id="ARBA00005402"/>
    </source>
</evidence>
<evidence type="ECO:0000256" key="5">
    <source>
        <dbReference type="ARBA" id="ARBA00022692"/>
    </source>
</evidence>
<dbReference type="PROSITE" id="PS01017">
    <property type="entry name" value="STEROL_REDUCT_1"/>
    <property type="match status" value="1"/>
</dbReference>
<dbReference type="InterPro" id="IPR001171">
    <property type="entry name" value="ERG24_DHCR-like"/>
</dbReference>
<evidence type="ECO:0000256" key="8">
    <source>
        <dbReference type="ARBA" id="ARBA00022989"/>
    </source>
</evidence>
<evidence type="ECO:0000313" key="23">
    <source>
        <dbReference type="Proteomes" id="UP000245946"/>
    </source>
</evidence>
<dbReference type="OrthoDB" id="10262235at2759"/>
<evidence type="ECO:0000256" key="17">
    <source>
        <dbReference type="ARBA" id="ARBA00074394"/>
    </source>
</evidence>
<dbReference type="InterPro" id="IPR018083">
    <property type="entry name" value="Sterol_reductase_CS"/>
</dbReference>
<organism evidence="22 23">
    <name type="scientific">Tilletiopsis washingtonensis</name>
    <dbReference type="NCBI Taxonomy" id="58919"/>
    <lineage>
        <taxon>Eukaryota</taxon>
        <taxon>Fungi</taxon>
        <taxon>Dikarya</taxon>
        <taxon>Basidiomycota</taxon>
        <taxon>Ustilaginomycotina</taxon>
        <taxon>Exobasidiomycetes</taxon>
        <taxon>Entylomatales</taxon>
        <taxon>Entylomatales incertae sedis</taxon>
        <taxon>Tilletiopsis</taxon>
    </lineage>
</organism>
<feature type="transmembrane region" description="Helical" evidence="21">
    <location>
        <begin position="344"/>
        <end position="363"/>
    </location>
</feature>
<evidence type="ECO:0000256" key="13">
    <source>
        <dbReference type="ARBA" id="ARBA00023166"/>
    </source>
</evidence>
<evidence type="ECO:0000313" key="22">
    <source>
        <dbReference type="EMBL" id="PWO01415.1"/>
    </source>
</evidence>
<evidence type="ECO:0000256" key="12">
    <source>
        <dbReference type="ARBA" id="ARBA00023136"/>
    </source>
</evidence>
<dbReference type="RefSeq" id="XP_025601693.1">
    <property type="nucleotide sequence ID" value="XM_025741372.1"/>
</dbReference>
<accession>A0A316ZJY6</accession>
<dbReference type="PROSITE" id="PS01018">
    <property type="entry name" value="STEROL_REDUCT_2"/>
    <property type="match status" value="1"/>
</dbReference>
<dbReference type="EMBL" id="KZ819283">
    <property type="protein sequence ID" value="PWO01415.1"/>
    <property type="molecule type" value="Genomic_DNA"/>
</dbReference>
<evidence type="ECO:0000256" key="9">
    <source>
        <dbReference type="ARBA" id="ARBA00023002"/>
    </source>
</evidence>
<dbReference type="GO" id="GO:0050613">
    <property type="term" value="F:Delta14-sterol reductase activity"/>
    <property type="evidence" value="ECO:0007669"/>
    <property type="project" value="UniProtKB-EC"/>
</dbReference>
<feature type="transmembrane region" description="Helical" evidence="21">
    <location>
        <begin position="314"/>
        <end position="332"/>
    </location>
</feature>
<reference evidence="22 23" key="1">
    <citation type="journal article" date="2018" name="Mol. Biol. Evol.">
        <title>Broad Genomic Sampling Reveals a Smut Pathogenic Ancestry of the Fungal Clade Ustilaginomycotina.</title>
        <authorList>
            <person name="Kijpornyongpan T."/>
            <person name="Mondo S.J."/>
            <person name="Barry K."/>
            <person name="Sandor L."/>
            <person name="Lee J."/>
            <person name="Lipzen A."/>
            <person name="Pangilinan J."/>
            <person name="LaButti K."/>
            <person name="Hainaut M."/>
            <person name="Henrissat B."/>
            <person name="Grigoriev I.V."/>
            <person name="Spatafora J.W."/>
            <person name="Aime M.C."/>
        </authorList>
    </citation>
    <scope>NUCLEOTIDE SEQUENCE [LARGE SCALE GENOMIC DNA]</scope>
    <source>
        <strain evidence="22 23">MCA 4186</strain>
    </source>
</reference>
<keyword evidence="11" id="KW-0443">Lipid metabolism</keyword>
<keyword evidence="14" id="KW-0753">Steroid metabolism</keyword>
<keyword evidence="7" id="KW-0752">Steroid biosynthesis</keyword>